<reference evidence="2" key="1">
    <citation type="submission" date="2021-09" db="EMBL/GenBank/DDBJ databases">
        <title>The genome of Mauremys mutica provides insights into the evolution of semi-aquatic lifestyle.</title>
        <authorList>
            <person name="Gong S."/>
            <person name="Gao Y."/>
        </authorList>
    </citation>
    <scope>NUCLEOTIDE SEQUENCE</scope>
    <source>
        <strain evidence="2">MM-2020</strain>
        <tissue evidence="2">Muscle</tissue>
    </source>
</reference>
<proteinExistence type="predicted"/>
<evidence type="ECO:0000256" key="1">
    <source>
        <dbReference type="SAM" id="MobiDB-lite"/>
    </source>
</evidence>
<evidence type="ECO:0000313" key="3">
    <source>
        <dbReference type="Proteomes" id="UP000827986"/>
    </source>
</evidence>
<organism evidence="2 3">
    <name type="scientific">Mauremys mutica</name>
    <name type="common">yellowpond turtle</name>
    <dbReference type="NCBI Taxonomy" id="74926"/>
    <lineage>
        <taxon>Eukaryota</taxon>
        <taxon>Metazoa</taxon>
        <taxon>Chordata</taxon>
        <taxon>Craniata</taxon>
        <taxon>Vertebrata</taxon>
        <taxon>Euteleostomi</taxon>
        <taxon>Archelosauria</taxon>
        <taxon>Testudinata</taxon>
        <taxon>Testudines</taxon>
        <taxon>Cryptodira</taxon>
        <taxon>Durocryptodira</taxon>
        <taxon>Testudinoidea</taxon>
        <taxon>Geoemydidae</taxon>
        <taxon>Geoemydinae</taxon>
        <taxon>Mauremys</taxon>
    </lineage>
</organism>
<dbReference type="Proteomes" id="UP000827986">
    <property type="component" value="Unassembled WGS sequence"/>
</dbReference>
<name>A0A9D4APL6_9SAUR</name>
<feature type="non-terminal residue" evidence="2">
    <location>
        <position position="108"/>
    </location>
</feature>
<gene>
    <name evidence="2" type="ORF">KIL84_015160</name>
</gene>
<evidence type="ECO:0000313" key="2">
    <source>
        <dbReference type="EMBL" id="KAH1165988.1"/>
    </source>
</evidence>
<feature type="compositionally biased region" description="Low complexity" evidence="1">
    <location>
        <begin position="99"/>
        <end position="108"/>
    </location>
</feature>
<protein>
    <submittedName>
        <fullName evidence="2">Uncharacterized protein</fullName>
    </submittedName>
</protein>
<feature type="region of interest" description="Disordered" evidence="1">
    <location>
        <begin position="75"/>
        <end position="108"/>
    </location>
</feature>
<keyword evidence="3" id="KW-1185">Reference proteome</keyword>
<dbReference type="AlphaFoldDB" id="A0A9D4APL6"/>
<dbReference type="EMBL" id="JAHDVG010000487">
    <property type="protein sequence ID" value="KAH1165988.1"/>
    <property type="molecule type" value="Genomic_DNA"/>
</dbReference>
<comment type="caution">
    <text evidence="2">The sequence shown here is derived from an EMBL/GenBank/DDBJ whole genome shotgun (WGS) entry which is preliminary data.</text>
</comment>
<feature type="region of interest" description="Disordered" evidence="1">
    <location>
        <begin position="1"/>
        <end position="50"/>
    </location>
</feature>
<sequence>MQFAVRAPCRPGWHPLNSREKEGTPPGAGVPGAGPGTRFPPQPPPRCSMDVQALKSSAGWGTGGFLATVPAGIPALYAPPAQSPAPAPWDGTARRRSCGGRCPGSQLR</sequence>
<accession>A0A9D4APL6</accession>